<dbReference type="InterPro" id="IPR019546">
    <property type="entry name" value="TAT_signal_bac_arc"/>
</dbReference>
<organism evidence="3 4">
    <name type="scientific">Escherichia coli</name>
    <dbReference type="NCBI Taxonomy" id="562"/>
    <lineage>
        <taxon>Bacteria</taxon>
        <taxon>Pseudomonadati</taxon>
        <taxon>Pseudomonadota</taxon>
        <taxon>Gammaproteobacteria</taxon>
        <taxon>Enterobacterales</taxon>
        <taxon>Enterobacteriaceae</taxon>
        <taxon>Escherichia</taxon>
    </lineage>
</organism>
<reference evidence="3 4" key="1">
    <citation type="submission" date="2019-12" db="EMBL/GenBank/DDBJ databases">
        <title>Enteriobacteria Tanzani isolates_8377-8380.</title>
        <authorList>
            <person name="Subbiah M."/>
            <person name="Call D."/>
        </authorList>
    </citation>
    <scope>NUCLEOTIDE SEQUENCE [LARGE SCALE GENOMIC DNA]</scope>
    <source>
        <strain evidence="3 4">8379wE6</strain>
    </source>
</reference>
<dbReference type="EMBL" id="WTQQ01001761">
    <property type="protein sequence ID" value="MWR92626.1"/>
    <property type="molecule type" value="Genomic_DNA"/>
</dbReference>
<dbReference type="Proteomes" id="UP000436482">
    <property type="component" value="Unassembled WGS sequence"/>
</dbReference>
<sequence>MTVNRRNFIKAASCGA</sequence>
<dbReference type="AlphaFoldDB" id="A0A6N8NQB1"/>
<evidence type="ECO:0000256" key="1">
    <source>
        <dbReference type="ARBA" id="ARBA00022729"/>
    </source>
</evidence>
<proteinExistence type="predicted"/>
<protein>
    <submittedName>
        <fullName evidence="3">Twin-arginine translocation signal domain-containing protein</fullName>
    </submittedName>
</protein>
<keyword evidence="1" id="KW-0732">Signal</keyword>
<dbReference type="NCBIfam" id="TIGR01409">
    <property type="entry name" value="TAT_signal_seq"/>
    <property type="match status" value="1"/>
</dbReference>
<name>A0A6N8NQB1_ECOLX</name>
<evidence type="ECO:0000313" key="4">
    <source>
        <dbReference type="Proteomes" id="UP000436482"/>
    </source>
</evidence>
<dbReference type="EMBL" id="WTQQ01001760">
    <property type="protein sequence ID" value="MWR92624.1"/>
    <property type="molecule type" value="Genomic_DNA"/>
</dbReference>
<evidence type="ECO:0000313" key="3">
    <source>
        <dbReference type="EMBL" id="MWR92626.1"/>
    </source>
</evidence>
<feature type="non-terminal residue" evidence="3">
    <location>
        <position position="16"/>
    </location>
</feature>
<gene>
    <name evidence="2" type="ORF">GP979_30810</name>
    <name evidence="3" type="ORF">GP979_30820</name>
</gene>
<evidence type="ECO:0000313" key="2">
    <source>
        <dbReference type="EMBL" id="MWR92624.1"/>
    </source>
</evidence>
<comment type="caution">
    <text evidence="3">The sequence shown here is derived from an EMBL/GenBank/DDBJ whole genome shotgun (WGS) entry which is preliminary data.</text>
</comment>
<accession>A0A6N8NQB1</accession>